<dbReference type="InterPro" id="IPR011658">
    <property type="entry name" value="PA14_dom"/>
</dbReference>
<dbReference type="PANTHER" id="PTHR46967">
    <property type="entry name" value="INSULIN-LIKE GROWTH FACTOR BINDING PROTEIN,N-TERMINAL"/>
    <property type="match status" value="1"/>
</dbReference>
<dbReference type="InterPro" id="IPR006212">
    <property type="entry name" value="Furin_repeat"/>
</dbReference>
<organism evidence="3">
    <name type="scientific">Chlorella variabilis</name>
    <name type="common">Green alga</name>
    <dbReference type="NCBI Taxonomy" id="554065"/>
    <lineage>
        <taxon>Eukaryota</taxon>
        <taxon>Viridiplantae</taxon>
        <taxon>Chlorophyta</taxon>
        <taxon>core chlorophytes</taxon>
        <taxon>Trebouxiophyceae</taxon>
        <taxon>Chlorellales</taxon>
        <taxon>Chlorellaceae</taxon>
        <taxon>Chlorella clade</taxon>
        <taxon>Chlorella</taxon>
    </lineage>
</organism>
<dbReference type="InterPro" id="IPR001368">
    <property type="entry name" value="TNFR/NGFR_Cys_rich_reg"/>
</dbReference>
<dbReference type="InterPro" id="IPR037524">
    <property type="entry name" value="PA14/GLEYA"/>
</dbReference>
<dbReference type="RefSeq" id="XP_005849706.1">
    <property type="nucleotide sequence ID" value="XM_005849644.1"/>
</dbReference>
<dbReference type="Pfam" id="PF07699">
    <property type="entry name" value="Ephrin_rec_like"/>
    <property type="match status" value="5"/>
</dbReference>
<dbReference type="SMART" id="SM00261">
    <property type="entry name" value="FU"/>
    <property type="match status" value="5"/>
</dbReference>
<dbReference type="EMBL" id="GL433839">
    <property type="protein sequence ID" value="EFN57604.1"/>
    <property type="molecule type" value="Genomic_DNA"/>
</dbReference>
<dbReference type="KEGG" id="cvr:CHLNCDRAFT_143325"/>
<proteinExistence type="predicted"/>
<gene>
    <name evidence="2" type="ORF">CHLNCDRAFT_143325</name>
</gene>
<dbReference type="InterPro" id="IPR011641">
    <property type="entry name" value="Tyr-kin_ephrin_A/B_rcpt-like"/>
</dbReference>
<dbReference type="SMART" id="SM01411">
    <property type="entry name" value="Ephrin_rec_like"/>
    <property type="match status" value="12"/>
</dbReference>
<dbReference type="PROSITE" id="PS51820">
    <property type="entry name" value="PA14"/>
    <property type="match status" value="1"/>
</dbReference>
<keyword evidence="3" id="KW-1185">Reference proteome</keyword>
<sequence>MVHLLMLGSPVAAQNGYVYQPGLWLRAWQDGSPVDDFPSNYAMLPAAALVVNKLAGTVKCSKLSDCMSQGGINYTTNLVAQFTGELLVSTEGYYTFFMTADDNSKLWLDGTPTLDADSCENGWLGGAAACVGVLKKITIWLIKGWHPFRVDYYQSTGTGSLVLQYSASGITKQAIPTANLRVLAPPFNNTSPPPPPSPPAVNCPVTGSVTLALTGATDTTAAYATCFARFTLTVDAGCVVAVSFPLAAASWSYTTLWSPVAMQDPYVEPCPRDPLPGSMLTSFTAAAVGTALQQILDTALFGKNFSGVTGVTIGADNVRIATAAPSNTLAYNIISGSLGTVLVQGTSACQAGACAYNSGCAAGRYTAGTGATRVCALCPPGSSCAGGTAASVTCATGKSAKTGSTTCSNCPAGTFASSTGQSHCTPCDAGDYQPLAGKTTCLNCPPDSYAHFPGSAACISCFFGQPVVVAGPGGLTELKLEQPSAGVVVASTSATATLSSPSCAFNPFTAACNSTLSRTIAIETDQTCGVWLYVLADTGCSSADNLTHFDGYYASASVIYATADQGGLPVGMRLNRASATAMELAVFQYATELGTEMPTLASCTDMLTLPGTGATCPPGTSPESNPQAQEGISVYRRSQCAVCMPGYECSNNTVRSCGMGYFNSLQGASACQTCPDLPPSPSESPCEDDLCYSVTPPDVVRTYCTACPAGTYQPVAGSPVCLKCPAGTYRAYGTLSTLCVDCPPGTYSADGAGACTLCKLGTAATVWRTPRDPTSGGCPACNPGHYADERGLQQCKSCPANSFSNTTGAWNCIQCGPGEVTLSTYVYSAPTYCIKCPIGTYATAEDYRCSSCPAGFETGMKSPGGYQCLPCQAGYFNPIPNAGLCTPCPPRTFATNTGARSCRVCNGGFVTGLTATATGQTGFAATGATQCDACPLRWYRPSTWTNNTCTKCGSGRETLQAGGSTVCLGCMPGWTHLNPNDTGCTMCPPGTYADIPTWSGKCRACPIGTYGPDEGIPNCYVCEPGSYQPSTGKTACIACPRGTYNEESMSSSPEACLKCRPGTYANFTGADVCNDCDGGYYQDQEGQTSCKACPPGSHCPEGASAPTACPVGYFSSGLQPYCTLCETGWTSDGNATACYPCPPDIHDGRWPEESFCWSKASRLP</sequence>
<dbReference type="eggNOG" id="KOG1217">
    <property type="taxonomic scope" value="Eukaryota"/>
</dbReference>
<name>E1Z9Z3_CHLVA</name>
<dbReference type="SUPFAM" id="SSF57184">
    <property type="entry name" value="Growth factor receptor domain"/>
    <property type="match status" value="3"/>
</dbReference>
<dbReference type="InParanoid" id="E1Z9Z3"/>
<dbReference type="GeneID" id="17356782"/>
<dbReference type="OMA" id="ESCALCI"/>
<evidence type="ECO:0000313" key="3">
    <source>
        <dbReference type="Proteomes" id="UP000008141"/>
    </source>
</evidence>
<accession>E1Z9Z3</accession>
<protein>
    <recommendedName>
        <fullName evidence="1">PA14 domain-containing protein</fullName>
    </recommendedName>
</protein>
<dbReference type="InterPro" id="IPR009030">
    <property type="entry name" value="Growth_fac_rcpt_cys_sf"/>
</dbReference>
<dbReference type="Proteomes" id="UP000008141">
    <property type="component" value="Unassembled WGS sequence"/>
</dbReference>
<dbReference type="Pfam" id="PF07691">
    <property type="entry name" value="PA14"/>
    <property type="match status" value="1"/>
</dbReference>
<dbReference type="STRING" id="554065.E1Z9Z3"/>
<evidence type="ECO:0000259" key="1">
    <source>
        <dbReference type="PROSITE" id="PS51820"/>
    </source>
</evidence>
<reference evidence="2 3" key="1">
    <citation type="journal article" date="2010" name="Plant Cell">
        <title>The Chlorella variabilis NC64A genome reveals adaptation to photosymbiosis, coevolution with viruses, and cryptic sex.</title>
        <authorList>
            <person name="Blanc G."/>
            <person name="Duncan G."/>
            <person name="Agarkova I."/>
            <person name="Borodovsky M."/>
            <person name="Gurnon J."/>
            <person name="Kuo A."/>
            <person name="Lindquist E."/>
            <person name="Lucas S."/>
            <person name="Pangilinan J."/>
            <person name="Polle J."/>
            <person name="Salamov A."/>
            <person name="Terry A."/>
            <person name="Yamada T."/>
            <person name="Dunigan D.D."/>
            <person name="Grigoriev I.V."/>
            <person name="Claverie J.M."/>
            <person name="Van Etten J.L."/>
        </authorList>
    </citation>
    <scope>NUCLEOTIDE SEQUENCE [LARGE SCALE GENOMIC DNA]</scope>
    <source>
        <strain evidence="2 3">NC64A</strain>
    </source>
</reference>
<dbReference type="PANTHER" id="PTHR46967:SF1">
    <property type="entry name" value="KERATIN-ASSOCIATED PROTEIN 16-1-LIKE"/>
    <property type="match status" value="1"/>
</dbReference>
<dbReference type="SMART" id="SM00758">
    <property type="entry name" value="PA14"/>
    <property type="match status" value="1"/>
</dbReference>
<dbReference type="SUPFAM" id="SSF56988">
    <property type="entry name" value="Anthrax protective antigen"/>
    <property type="match status" value="1"/>
</dbReference>
<dbReference type="SMART" id="SM00208">
    <property type="entry name" value="TNFR"/>
    <property type="match status" value="6"/>
</dbReference>
<dbReference type="Gene3D" id="2.10.50.10">
    <property type="entry name" value="Tumor Necrosis Factor Receptor, subunit A, domain 2"/>
    <property type="match status" value="7"/>
</dbReference>
<feature type="domain" description="PA14" evidence="1">
    <location>
        <begin position="18"/>
        <end position="179"/>
    </location>
</feature>
<dbReference type="OrthoDB" id="507282at2759"/>
<dbReference type="Gene3D" id="3.90.182.10">
    <property type="entry name" value="Toxin - Anthrax Protective Antigen,domain 1"/>
    <property type="match status" value="1"/>
</dbReference>
<dbReference type="AlphaFoldDB" id="E1Z9Z3"/>
<evidence type="ECO:0000313" key="2">
    <source>
        <dbReference type="EMBL" id="EFN57604.1"/>
    </source>
</evidence>